<sequence length="177" mass="20427">MYDMVNGNERRFVRTWLGFVECTLTSCVGRSRVLRHSLKCWEQEVPWFGATKNDAKRSNTFGSSSFNTEFENTSINLNVDARVDDEDDVHELQRPIGRDKAKGLKKKGAGSSSSMNVEVLARLMVSELTTQNESVIAIKKEERATFLKIKRRKVTCRDRELEIQEYKQLHKYLYAAI</sequence>
<reference evidence="1" key="1">
    <citation type="journal article" date="2019" name="Sci. Rep.">
        <title>Draft genome of Tanacetum cinerariifolium, the natural source of mosquito coil.</title>
        <authorList>
            <person name="Yamashiro T."/>
            <person name="Shiraishi A."/>
            <person name="Satake H."/>
            <person name="Nakayama K."/>
        </authorList>
    </citation>
    <scope>NUCLEOTIDE SEQUENCE</scope>
</reference>
<organism evidence="1">
    <name type="scientific">Tanacetum cinerariifolium</name>
    <name type="common">Dalmatian daisy</name>
    <name type="synonym">Chrysanthemum cinerariifolium</name>
    <dbReference type="NCBI Taxonomy" id="118510"/>
    <lineage>
        <taxon>Eukaryota</taxon>
        <taxon>Viridiplantae</taxon>
        <taxon>Streptophyta</taxon>
        <taxon>Embryophyta</taxon>
        <taxon>Tracheophyta</taxon>
        <taxon>Spermatophyta</taxon>
        <taxon>Magnoliopsida</taxon>
        <taxon>eudicotyledons</taxon>
        <taxon>Gunneridae</taxon>
        <taxon>Pentapetalae</taxon>
        <taxon>asterids</taxon>
        <taxon>campanulids</taxon>
        <taxon>Asterales</taxon>
        <taxon>Asteraceae</taxon>
        <taxon>Asteroideae</taxon>
        <taxon>Anthemideae</taxon>
        <taxon>Anthemidinae</taxon>
        <taxon>Tanacetum</taxon>
    </lineage>
</organism>
<name>A0A699HW08_TANCI</name>
<accession>A0A699HW08</accession>
<gene>
    <name evidence="1" type="ORF">Tci_440496</name>
</gene>
<protein>
    <submittedName>
        <fullName evidence="1">Uncharacterized protein</fullName>
    </submittedName>
</protein>
<proteinExistence type="predicted"/>
<dbReference type="AlphaFoldDB" id="A0A699HW08"/>
<evidence type="ECO:0000313" key="1">
    <source>
        <dbReference type="EMBL" id="GEY68522.1"/>
    </source>
</evidence>
<comment type="caution">
    <text evidence="1">The sequence shown here is derived from an EMBL/GenBank/DDBJ whole genome shotgun (WGS) entry which is preliminary data.</text>
</comment>
<dbReference type="EMBL" id="BKCJ010200096">
    <property type="protein sequence ID" value="GEY68522.1"/>
    <property type="molecule type" value="Genomic_DNA"/>
</dbReference>